<evidence type="ECO:0000256" key="1">
    <source>
        <dbReference type="SAM" id="Phobius"/>
    </source>
</evidence>
<name>A0AAV3SME8_9EURY</name>
<accession>A0AAV3SME8</accession>
<protein>
    <submittedName>
        <fullName evidence="2">Uncharacterized protein</fullName>
    </submittedName>
</protein>
<dbReference type="EMBL" id="BAAADQ010000001">
    <property type="protein sequence ID" value="GAA0530519.1"/>
    <property type="molecule type" value="Genomic_DNA"/>
</dbReference>
<feature type="transmembrane region" description="Helical" evidence="1">
    <location>
        <begin position="93"/>
        <end position="114"/>
    </location>
</feature>
<organism evidence="2 3">
    <name type="scientific">Halorubrum ejinorense</name>
    <dbReference type="NCBI Taxonomy" id="425309"/>
    <lineage>
        <taxon>Archaea</taxon>
        <taxon>Methanobacteriati</taxon>
        <taxon>Methanobacteriota</taxon>
        <taxon>Stenosarchaea group</taxon>
        <taxon>Halobacteria</taxon>
        <taxon>Halobacteriales</taxon>
        <taxon>Haloferacaceae</taxon>
        <taxon>Halorubrum</taxon>
    </lineage>
</organism>
<reference evidence="2" key="2">
    <citation type="submission" date="2023-12" db="EMBL/GenBank/DDBJ databases">
        <authorList>
            <person name="Sun Q."/>
            <person name="Inoue M."/>
        </authorList>
    </citation>
    <scope>NUCLEOTIDE SEQUENCE</scope>
    <source>
        <strain evidence="2">JCM 14265</strain>
    </source>
</reference>
<dbReference type="AlphaFoldDB" id="A0AAV3SME8"/>
<evidence type="ECO:0000313" key="2">
    <source>
        <dbReference type="EMBL" id="GAA0530519.1"/>
    </source>
</evidence>
<keyword evidence="1" id="KW-1133">Transmembrane helix</keyword>
<feature type="transmembrane region" description="Helical" evidence="1">
    <location>
        <begin position="190"/>
        <end position="210"/>
    </location>
</feature>
<dbReference type="Proteomes" id="UP001501425">
    <property type="component" value="Unassembled WGS sequence"/>
</dbReference>
<sequence length="213" mass="21829">MRFGVRVSPLRTVIHVITRMPDDDTRFDPADRSRYELKRAANIVVPMSPIRKARICGGLALIAALAAPLVATLPAPVREAAFTGPPASTSLGVAAVALFGTVAAAGAGLGLVTLQRRLARGPEPSDDDIWTLLAAEDALTGVGFVTGGLGVVGGVSLLASGHWGLEALDGLRRNGIEPYLSLSAAPVTPWLVSAVGLVAGLAVLGASVVVERD</sequence>
<feature type="transmembrane region" description="Helical" evidence="1">
    <location>
        <begin position="55"/>
        <end position="73"/>
    </location>
</feature>
<reference evidence="2" key="1">
    <citation type="journal article" date="2014" name="Int. J. Syst. Evol. Microbiol.">
        <title>Complete genome sequence of Corynebacterium casei LMG S-19264T (=DSM 44701T), isolated from a smear-ripened cheese.</title>
        <authorList>
            <consortium name="US DOE Joint Genome Institute (JGI-PGF)"/>
            <person name="Walter F."/>
            <person name="Albersmeier A."/>
            <person name="Kalinowski J."/>
            <person name="Ruckert C."/>
        </authorList>
    </citation>
    <scope>NUCLEOTIDE SEQUENCE</scope>
    <source>
        <strain evidence="2">JCM 14265</strain>
    </source>
</reference>
<evidence type="ECO:0000313" key="3">
    <source>
        <dbReference type="Proteomes" id="UP001501425"/>
    </source>
</evidence>
<proteinExistence type="predicted"/>
<gene>
    <name evidence="2" type="ORF">GCM10008994_01380</name>
</gene>
<keyword evidence="1" id="KW-0472">Membrane</keyword>
<comment type="caution">
    <text evidence="2">The sequence shown here is derived from an EMBL/GenBank/DDBJ whole genome shotgun (WGS) entry which is preliminary data.</text>
</comment>
<feature type="transmembrane region" description="Helical" evidence="1">
    <location>
        <begin position="138"/>
        <end position="159"/>
    </location>
</feature>
<keyword evidence="1" id="KW-0812">Transmembrane</keyword>